<dbReference type="Pfam" id="PF07581">
    <property type="entry name" value="Glug"/>
    <property type="match status" value="1"/>
</dbReference>
<feature type="domain" description="Filamentous haemagglutinin FhaB/tRNA nuclease CdiA-like TPS" evidence="2">
    <location>
        <begin position="51"/>
        <end position="162"/>
    </location>
</feature>
<dbReference type="Pfam" id="PF05860">
    <property type="entry name" value="TPS"/>
    <property type="match status" value="1"/>
</dbReference>
<dbReference type="InterPro" id="IPR012334">
    <property type="entry name" value="Pectin_lyas_fold"/>
</dbReference>
<dbReference type="NCBIfam" id="TIGR01901">
    <property type="entry name" value="adhes_NPXG"/>
    <property type="match status" value="1"/>
</dbReference>
<dbReference type="InterPro" id="IPR011050">
    <property type="entry name" value="Pectin_lyase_fold/virulence"/>
</dbReference>
<evidence type="ECO:0000256" key="1">
    <source>
        <dbReference type="SAM" id="SignalP"/>
    </source>
</evidence>
<dbReference type="PANTHER" id="PTHR12338:SF5">
    <property type="entry name" value="ANTIGEN 43-RELATED"/>
    <property type="match status" value="1"/>
</dbReference>
<accession>A0ABU9QHT4</accession>
<dbReference type="RefSeq" id="WP_201653713.1">
    <property type="nucleotide sequence ID" value="NZ_CAJHCS010000018.1"/>
</dbReference>
<name>A0ABU9QHT4_9BURK</name>
<organism evidence="3 4">
    <name type="scientific">Paraburkholderia sabiae</name>
    <dbReference type="NCBI Taxonomy" id="273251"/>
    <lineage>
        <taxon>Bacteria</taxon>
        <taxon>Pseudomonadati</taxon>
        <taxon>Pseudomonadota</taxon>
        <taxon>Betaproteobacteria</taxon>
        <taxon>Burkholderiales</taxon>
        <taxon>Burkholderiaceae</taxon>
        <taxon>Paraburkholderia</taxon>
    </lineage>
</organism>
<dbReference type="InterPro" id="IPR011493">
    <property type="entry name" value="GLUG"/>
</dbReference>
<dbReference type="InterPro" id="IPR050909">
    <property type="entry name" value="Bact_Autotransporter_VF"/>
</dbReference>
<evidence type="ECO:0000259" key="2">
    <source>
        <dbReference type="SMART" id="SM00912"/>
    </source>
</evidence>
<evidence type="ECO:0000313" key="4">
    <source>
        <dbReference type="Proteomes" id="UP001494588"/>
    </source>
</evidence>
<dbReference type="Gene3D" id="2.160.20.110">
    <property type="match status" value="1"/>
</dbReference>
<dbReference type="Proteomes" id="UP001494588">
    <property type="component" value="Unassembled WGS sequence"/>
</dbReference>
<proteinExistence type="predicted"/>
<dbReference type="Gene3D" id="2.160.20.10">
    <property type="entry name" value="Single-stranded right-handed beta-helix, Pectin lyase-like"/>
    <property type="match status" value="1"/>
</dbReference>
<dbReference type="InterPro" id="IPR008638">
    <property type="entry name" value="FhaB/CdiA-like_TPS"/>
</dbReference>
<dbReference type="SMART" id="SM00912">
    <property type="entry name" value="Haemagg_act"/>
    <property type="match status" value="1"/>
</dbReference>
<gene>
    <name evidence="3" type="ORF">V4C55_24950</name>
</gene>
<keyword evidence="1" id="KW-0732">Signal</keyword>
<comment type="caution">
    <text evidence="3">The sequence shown here is derived from an EMBL/GenBank/DDBJ whole genome shotgun (WGS) entry which is preliminary data.</text>
</comment>
<reference evidence="3 4" key="1">
    <citation type="submission" date="2024-01" db="EMBL/GenBank/DDBJ databases">
        <title>The diversity of rhizobia nodulating Mimosa spp. in eleven states of Brazil covering several biomes is determined by host plant, location, and edaphic factors.</title>
        <authorList>
            <person name="Rouws L."/>
            <person name="Barauna A."/>
            <person name="Beukes C."/>
            <person name="De Faria S.M."/>
            <person name="Gross E."/>
            <person name="Dos Reis Junior F.B."/>
            <person name="Simon M."/>
            <person name="Maluk M."/>
            <person name="Odee D.W."/>
            <person name="Kenicer G."/>
            <person name="Young J.P.W."/>
            <person name="Reis V.M."/>
            <person name="Zilli J."/>
            <person name="James E.K."/>
        </authorList>
    </citation>
    <scope>NUCLEOTIDE SEQUENCE [LARGE SCALE GENOMIC DNA]</scope>
    <source>
        <strain evidence="3 4">JPY77</strain>
    </source>
</reference>
<feature type="signal peptide" evidence="1">
    <location>
        <begin position="1"/>
        <end position="50"/>
    </location>
</feature>
<protein>
    <submittedName>
        <fullName evidence="3">Filamentous hemagglutinin N-terminal domain-containing protein</fullName>
    </submittedName>
</protein>
<sequence>MITNQRLVSHACGTQRSSNALLLSSRSFHPITTLRVAAMLAFCCAASAHAAGPLPAGGRFVGGNGSIAANGSTLTVNQSTGRGVVNWDSFSIGSGNQVVFANGSGATLNRVTGGKPSAILGTLKASGSVYLINPQGIVVGTQGVIATNGRFVASTLDTDPVAFMNGGPLTLAGNSNAGIVNLGKISSSGGDVFLIARSAIMNNGTISAPNGTAELAVAKQVLLQDSSTGKQVFVQAGAGGMLANTGTIQAAQVSLQSVDGNIYALAGNHEAIRATGTATRDGHVWLVAAHGTVRPGGVIDAKGGTVDMQANTLAFPVGGTNVSARQWNISTPTFTIDRNAANALVKGLNNGTSVNVQTTGANGRSGDLNVNAGIGWQGGASLTLAAYHNVTVGSGATLANQGSGNLTLRADAASHDNAGSIANHGVIDWSRSTGLVNALYDMNGTYSAGTLLGNPSWTAAASSGQLTQITGYKLVNNVNDLENIRQDLAGNYALGTDIDATGHTFTPIGDHTTPFTGQFDGMWHTISNATIDIDDFHKDSSSGLFGVVGSAGVLRDVGMENGFVSTSPVGSGILAGVNDGVIAYAHTTGRAGEVEQNATTFGGLVGKNDGTVERSWSSATVSGSNANGGLVGYNLGTISQSYATGDVSPVFSTGSGGGLVGINDGTVSQSFATGAVQTRSMPTHGVIAFGSGTLAPDVYWNRETTGQSVSGGDLPTTNGLTTAQMSDKASFAGYDFGPDGVWLMPSGATHPVLRQPAAQ</sequence>
<dbReference type="PANTHER" id="PTHR12338">
    <property type="entry name" value="AUTOTRANSPORTER"/>
    <property type="match status" value="1"/>
</dbReference>
<keyword evidence="4" id="KW-1185">Reference proteome</keyword>
<dbReference type="SUPFAM" id="SSF51126">
    <property type="entry name" value="Pectin lyase-like"/>
    <property type="match status" value="1"/>
</dbReference>
<feature type="chain" id="PRO_5046160004" evidence="1">
    <location>
        <begin position="51"/>
        <end position="759"/>
    </location>
</feature>
<dbReference type="EMBL" id="JAZHGC010000022">
    <property type="protein sequence ID" value="MEM5288986.1"/>
    <property type="molecule type" value="Genomic_DNA"/>
</dbReference>
<evidence type="ECO:0000313" key="3">
    <source>
        <dbReference type="EMBL" id="MEM5288986.1"/>
    </source>
</evidence>